<organism evidence="2 3">
    <name type="scientific">Thermostaphylospora chromogena</name>
    <dbReference type="NCBI Taxonomy" id="35622"/>
    <lineage>
        <taxon>Bacteria</taxon>
        <taxon>Bacillati</taxon>
        <taxon>Actinomycetota</taxon>
        <taxon>Actinomycetes</taxon>
        <taxon>Streptosporangiales</taxon>
        <taxon>Thermomonosporaceae</taxon>
        <taxon>Thermostaphylospora</taxon>
    </lineage>
</organism>
<keyword evidence="3" id="KW-1185">Reference proteome</keyword>
<dbReference type="RefSeq" id="WP_093262440.1">
    <property type="nucleotide sequence ID" value="NZ_FNKK01000002.1"/>
</dbReference>
<protein>
    <submittedName>
        <fullName evidence="2">Uncharacterized protein</fullName>
    </submittedName>
</protein>
<dbReference type="OrthoDB" id="3492053at2"/>
<sequence>MAPADEFCGIDPEAMNRMAASLRGAADRLAAFHGEFDRKLRENGITTPAMPEISHIAEWGKSQAPMLHHRAELARRLNAAPTPAGELIRLPDAPDGFSDVAALASLYNHGVFVGPDGERRGELVHENIREIERLAHEPQAAAAFFALLDPEIRDALPTLIANTGSTTAKEDLAAFGKALGAALRARDPVPAFAKVRDDLLRPPKSKTVAWQRLALLHGADPPSRFRSAIARALVLDDFLKNPRGDFRAAGTTLTKTYGLSSDLVALGLGVLAGNGAAARDAFAKMGGKDVTISRGEKMKRVLDYTRTFGTGDDVARAFGRALEAGAGVGEEKPGRHSPAAAAFALDAILVTGPFGDAIPAPLRPALTSIATSYIHELVTGARFDRAVYRSSGTAVPENWNQLPGITPAFYLSPKDTYQFLKTFVGDKGLTDDFDKAVAAFRYDTLQAAARLDAQQKEDHFEDIAEVFGDLASVEGKALLDVRGERDAADEVVADILQNTLSLGIDQIPVVGGVAEVGWELAKTYAISGLLDEVTGNRQNRVEEALAARSDFVLRQKYDMARLLYEAGHPASAPPAELISDSTGTLKTFDELLAEAKREAGDSKPWEKTLAKKLIPYEKWLDSNEALDRKAGKSTKMQTSDQAKDEIRLWK</sequence>
<reference evidence="2 3" key="1">
    <citation type="submission" date="2016-10" db="EMBL/GenBank/DDBJ databases">
        <authorList>
            <person name="de Groot N.N."/>
        </authorList>
    </citation>
    <scope>NUCLEOTIDE SEQUENCE [LARGE SCALE GENOMIC DNA]</scope>
    <source>
        <strain evidence="2 3">DSM 43794</strain>
    </source>
</reference>
<dbReference type="AlphaFoldDB" id="A0A1H1I026"/>
<dbReference type="EMBL" id="FNKK01000002">
    <property type="protein sequence ID" value="SDR30708.1"/>
    <property type="molecule type" value="Genomic_DNA"/>
</dbReference>
<feature type="compositionally biased region" description="Basic and acidic residues" evidence="1">
    <location>
        <begin position="641"/>
        <end position="650"/>
    </location>
</feature>
<evidence type="ECO:0000313" key="2">
    <source>
        <dbReference type="EMBL" id="SDR30708.1"/>
    </source>
</evidence>
<accession>A0A1H1I026</accession>
<name>A0A1H1I026_9ACTN</name>
<feature type="region of interest" description="Disordered" evidence="1">
    <location>
        <begin position="627"/>
        <end position="650"/>
    </location>
</feature>
<proteinExistence type="predicted"/>
<evidence type="ECO:0000313" key="3">
    <source>
        <dbReference type="Proteomes" id="UP000217103"/>
    </source>
</evidence>
<dbReference type="Proteomes" id="UP000217103">
    <property type="component" value="Unassembled WGS sequence"/>
</dbReference>
<evidence type="ECO:0000256" key="1">
    <source>
        <dbReference type="SAM" id="MobiDB-lite"/>
    </source>
</evidence>
<gene>
    <name evidence="2" type="ORF">SAMN04489764_4988</name>
</gene>